<dbReference type="NCBIfam" id="TIGR00247">
    <property type="entry name" value="endolytic transglycosylase MltG"/>
    <property type="match status" value="1"/>
</dbReference>
<reference evidence="9" key="1">
    <citation type="submission" date="2016-01" db="EMBL/GenBank/DDBJ databases">
        <authorList>
            <person name="Mitreva M."/>
            <person name="Pepin K.H."/>
            <person name="Mihindukulasuriya K.A."/>
            <person name="Fulton R."/>
            <person name="Fronick C."/>
            <person name="O'Laughlin M."/>
            <person name="Miner T."/>
            <person name="Herter B."/>
            <person name="Rosa B.A."/>
            <person name="Cordes M."/>
            <person name="Tomlinson C."/>
            <person name="Wollam A."/>
            <person name="Palsikar V.B."/>
            <person name="Mardis E.R."/>
            <person name="Wilson R.K."/>
        </authorList>
    </citation>
    <scope>NUCLEOTIDE SEQUENCE [LARGE SCALE GENOMIC DNA]</scope>
    <source>
        <strain evidence="9">KA00683</strain>
    </source>
</reference>
<keyword evidence="4 7" id="KW-0472">Membrane</keyword>
<feature type="transmembrane region" description="Helical" evidence="7">
    <location>
        <begin position="31"/>
        <end position="51"/>
    </location>
</feature>
<dbReference type="STRING" id="322095.HMPREF3185_01437"/>
<evidence type="ECO:0000256" key="2">
    <source>
        <dbReference type="ARBA" id="ARBA00022692"/>
    </source>
</evidence>
<feature type="site" description="Important for catalytic activity" evidence="7">
    <location>
        <position position="244"/>
    </location>
</feature>
<evidence type="ECO:0000256" key="7">
    <source>
        <dbReference type="HAMAP-Rule" id="MF_02065"/>
    </source>
</evidence>
<dbReference type="InterPro" id="IPR003770">
    <property type="entry name" value="MLTG-like"/>
</dbReference>
<keyword evidence="5 7" id="KW-0456">Lyase</keyword>
<keyword evidence="2 7" id="KW-0812">Transmembrane</keyword>
<keyword evidence="6 7" id="KW-0961">Cell wall biogenesis/degradation</keyword>
<dbReference type="Proteomes" id="UP000070224">
    <property type="component" value="Unassembled WGS sequence"/>
</dbReference>
<evidence type="ECO:0000256" key="5">
    <source>
        <dbReference type="ARBA" id="ARBA00023239"/>
    </source>
</evidence>
<keyword evidence="1 7" id="KW-1003">Cell membrane</keyword>
<dbReference type="GO" id="GO:0009252">
    <property type="term" value="P:peptidoglycan biosynthetic process"/>
    <property type="evidence" value="ECO:0007669"/>
    <property type="project" value="UniProtKB-UniRule"/>
</dbReference>
<accession>A0A134B5X4</accession>
<evidence type="ECO:0000256" key="4">
    <source>
        <dbReference type="ARBA" id="ARBA00023136"/>
    </source>
</evidence>
<evidence type="ECO:0000256" key="1">
    <source>
        <dbReference type="ARBA" id="ARBA00022475"/>
    </source>
</evidence>
<dbReference type="OrthoDB" id="9814591at2"/>
<evidence type="ECO:0000313" key="8">
    <source>
        <dbReference type="EMBL" id="KXB75326.1"/>
    </source>
</evidence>
<dbReference type="HAMAP" id="MF_02065">
    <property type="entry name" value="MltG"/>
    <property type="match status" value="1"/>
</dbReference>
<dbReference type="GO" id="GO:0008932">
    <property type="term" value="F:lytic endotransglycosylase activity"/>
    <property type="evidence" value="ECO:0007669"/>
    <property type="project" value="UniProtKB-UniRule"/>
</dbReference>
<comment type="caution">
    <text evidence="8">The sequence shown here is derived from an EMBL/GenBank/DDBJ whole genome shotgun (WGS) entry which is preliminary data.</text>
</comment>
<name>A0A134B5X4_9PORP</name>
<comment type="catalytic activity">
    <reaction evidence="7">
        <text>a peptidoglycan chain = a peptidoglycan chain with N-acetyl-1,6-anhydromuramyl-[peptide] at the reducing end + a peptidoglycan chain with N-acetylglucosamine at the non-reducing end.</text>
        <dbReference type="EC" id="4.2.2.29"/>
    </reaction>
</comment>
<dbReference type="EC" id="4.2.2.29" evidence="7"/>
<evidence type="ECO:0000313" key="9">
    <source>
        <dbReference type="Proteomes" id="UP000070224"/>
    </source>
</evidence>
<dbReference type="Gene3D" id="3.30.160.60">
    <property type="entry name" value="Classic Zinc Finger"/>
    <property type="match status" value="1"/>
</dbReference>
<proteinExistence type="inferred from homology"/>
<dbReference type="GO" id="GO:0005886">
    <property type="term" value="C:plasma membrane"/>
    <property type="evidence" value="ECO:0007669"/>
    <property type="project" value="UniProtKB-SubCell"/>
</dbReference>
<sequence>MSKHSVAHYQRLNGRRSFSSPHRSRGRGTRVFVILILIIVAAAALAGGYLYTTPAGRPATDTTYLLVAPGSNYAELREQMQKKLWLRFPRVFDRLAAVQGLSETGDALRPGRYAVLRSTTMQELITLLKEGKDSPLKLTPPSVRKDSELVDFLAQHLWVKADTLRTLLADSALMAQYGTKPGAFYSKVIREPHTLRWAASGREVLDSLQAHYQLFWKGKRTEEAERLGLNPLEVTTLASIVESESGKRDEYRRIAGLYLNRLRKEMRLQSDPTVKYALGNFDLKRIRGEHLMVNSPYNTYKVTGLPPTPIIQPRTSTIDSVLAAESHDYLYMCAKEDFSGYHNFASSFAVHMLNAKRYQQALNDRGIQ</sequence>
<dbReference type="PATRIC" id="fig|322095.3.peg.1419"/>
<keyword evidence="9" id="KW-1185">Reference proteome</keyword>
<dbReference type="EMBL" id="LSDK01000094">
    <property type="protein sequence ID" value="KXB75326.1"/>
    <property type="molecule type" value="Genomic_DNA"/>
</dbReference>
<dbReference type="RefSeq" id="WP_060935650.1">
    <property type="nucleotide sequence ID" value="NZ_KQ960453.1"/>
</dbReference>
<evidence type="ECO:0000256" key="3">
    <source>
        <dbReference type="ARBA" id="ARBA00022989"/>
    </source>
</evidence>
<evidence type="ECO:0000256" key="6">
    <source>
        <dbReference type="ARBA" id="ARBA00023316"/>
    </source>
</evidence>
<comment type="function">
    <text evidence="7">Functions as a peptidoglycan terminase that cleaves nascent peptidoglycan strands endolytically to terminate their elongation.</text>
</comment>
<dbReference type="AlphaFoldDB" id="A0A134B5X4"/>
<dbReference type="PANTHER" id="PTHR30518">
    <property type="entry name" value="ENDOLYTIC MUREIN TRANSGLYCOSYLASE"/>
    <property type="match status" value="1"/>
</dbReference>
<gene>
    <name evidence="7" type="primary">mltG</name>
    <name evidence="8" type="ORF">HMPREF3185_01437</name>
</gene>
<dbReference type="PANTHER" id="PTHR30518:SF2">
    <property type="entry name" value="ENDOLYTIC MUREIN TRANSGLYCOSYLASE"/>
    <property type="match status" value="1"/>
</dbReference>
<dbReference type="GO" id="GO:0071555">
    <property type="term" value="P:cell wall organization"/>
    <property type="evidence" value="ECO:0007669"/>
    <property type="project" value="UniProtKB-KW"/>
</dbReference>
<comment type="subcellular location">
    <subcellularLocation>
        <location evidence="7">Cell membrane</location>
        <topology evidence="7">Single-pass membrane protein</topology>
    </subcellularLocation>
</comment>
<dbReference type="Pfam" id="PF02618">
    <property type="entry name" value="YceG"/>
    <property type="match status" value="1"/>
</dbReference>
<keyword evidence="3 7" id="KW-1133">Transmembrane helix</keyword>
<organism evidence="8 9">
    <name type="scientific">Porphyromonas somerae</name>
    <dbReference type="NCBI Taxonomy" id="322095"/>
    <lineage>
        <taxon>Bacteria</taxon>
        <taxon>Pseudomonadati</taxon>
        <taxon>Bacteroidota</taxon>
        <taxon>Bacteroidia</taxon>
        <taxon>Bacteroidales</taxon>
        <taxon>Porphyromonadaceae</taxon>
        <taxon>Porphyromonas</taxon>
    </lineage>
</organism>
<protein>
    <recommendedName>
        <fullName evidence="7">Endolytic murein transglycosylase</fullName>
        <ecNumber evidence="7">4.2.2.29</ecNumber>
    </recommendedName>
    <alternativeName>
        <fullName evidence="7">Peptidoglycan lytic transglycosylase</fullName>
    </alternativeName>
    <alternativeName>
        <fullName evidence="7">Peptidoglycan polymerization terminase</fullName>
    </alternativeName>
</protein>
<comment type="similarity">
    <text evidence="7">Belongs to the transglycosylase MltG family.</text>
</comment>